<name>A0A084U3H1_MALIO</name>
<dbReference type="InterPro" id="IPR008914">
    <property type="entry name" value="PEBP"/>
</dbReference>
<sequence>MNKLDNATYNNKIKSQSFLLDSNKNIWLNKNAITKDDNGFHSFHLEWEKMESAKSYAIMLLDYEASRVIGQNFVHWSAANIKNNSISHKSNIVDSHLMVQGVNSTCPSQTDNNKGVIIECIPGAFKSPHFEASIGYFPPMPPDKPHLYQIRIYGLDVENLDLKNGFFLGDLFNKMTGHVVGVHTLNFWSNGDK</sequence>
<organism evidence="1 2">
    <name type="scientific">Malacoplasma iowae DK-CPA</name>
    <dbReference type="NCBI Taxonomy" id="1394179"/>
    <lineage>
        <taxon>Bacteria</taxon>
        <taxon>Bacillati</taxon>
        <taxon>Mycoplasmatota</taxon>
        <taxon>Mycoplasmoidales</taxon>
        <taxon>Mycoplasmoidaceae</taxon>
        <taxon>Malacoplasma</taxon>
    </lineage>
</organism>
<keyword evidence="2" id="KW-1185">Reference proteome</keyword>
<proteinExistence type="predicted"/>
<dbReference type="InterPro" id="IPR036610">
    <property type="entry name" value="PEBP-like_sf"/>
</dbReference>
<comment type="caution">
    <text evidence="1">The sequence shown here is derived from an EMBL/GenBank/DDBJ whole genome shotgun (WGS) entry which is preliminary data.</text>
</comment>
<dbReference type="Gene3D" id="3.90.280.10">
    <property type="entry name" value="PEBP-like"/>
    <property type="match status" value="1"/>
</dbReference>
<gene>
    <name evidence="1" type="ORF">P271_347</name>
</gene>
<dbReference type="SUPFAM" id="SSF49777">
    <property type="entry name" value="PEBP-like"/>
    <property type="match status" value="1"/>
</dbReference>
<dbReference type="Pfam" id="PF01161">
    <property type="entry name" value="PBP"/>
    <property type="match status" value="1"/>
</dbReference>
<dbReference type="AlphaFoldDB" id="A0A084U3H1"/>
<protein>
    <submittedName>
        <fullName evidence="1">Phosphatidylethanolamine-binding protein</fullName>
    </submittedName>
</protein>
<dbReference type="GeneID" id="96867218"/>
<dbReference type="Proteomes" id="UP000028523">
    <property type="component" value="Unassembled WGS sequence"/>
</dbReference>
<accession>A0A084U3H1</accession>
<dbReference type="InterPro" id="IPR005247">
    <property type="entry name" value="YbhB_YbcL/LppC-like"/>
</dbReference>
<dbReference type="RefSeq" id="WP_004024615.1">
    <property type="nucleotide sequence ID" value="NZ_AWQU01000080.1"/>
</dbReference>
<evidence type="ECO:0000313" key="1">
    <source>
        <dbReference type="EMBL" id="KFB07507.1"/>
    </source>
</evidence>
<dbReference type="EMBL" id="AWQU01000080">
    <property type="protein sequence ID" value="KFB07507.1"/>
    <property type="molecule type" value="Genomic_DNA"/>
</dbReference>
<evidence type="ECO:0000313" key="2">
    <source>
        <dbReference type="Proteomes" id="UP000028523"/>
    </source>
</evidence>
<dbReference type="CDD" id="cd00865">
    <property type="entry name" value="PEBP_bact_arch"/>
    <property type="match status" value="1"/>
</dbReference>
<dbReference type="NCBIfam" id="TIGR00481">
    <property type="entry name" value="YbhB/YbcL family Raf kinase inhibitor-like protein"/>
    <property type="match status" value="1"/>
</dbReference>
<reference evidence="1 2" key="1">
    <citation type="journal article" date="2014" name="PLoS ONE">
        <title>Reduction of Hydrogen Peroxide Accumulation and Toxicity by a Catalase from Mycoplasma iowae.</title>
        <authorList>
            <person name="Pritchard R.E."/>
            <person name="Prassinos A.J."/>
            <person name="Osborne J.D."/>
            <person name="Raviv Z."/>
            <person name="Balish M.F."/>
        </authorList>
    </citation>
    <scope>NUCLEOTIDE SEQUENCE [LARGE SCALE GENOMIC DNA]</scope>
    <source>
        <strain evidence="1 2">DK-CPA</strain>
    </source>
</reference>